<dbReference type="PRINTS" id="PR00035">
    <property type="entry name" value="HTHGNTR"/>
</dbReference>
<keyword evidence="1" id="KW-0805">Transcription regulation</keyword>
<dbReference type="SUPFAM" id="SSF64288">
    <property type="entry name" value="Chorismate lyase-like"/>
    <property type="match status" value="1"/>
</dbReference>
<feature type="domain" description="HTH gntR-type" evidence="4">
    <location>
        <begin position="2"/>
        <end position="70"/>
    </location>
</feature>
<accession>A0A1G9XUP7</accession>
<protein>
    <submittedName>
        <fullName evidence="5">GntR family transcriptional regulator</fullName>
    </submittedName>
</protein>
<dbReference type="GO" id="GO:0045892">
    <property type="term" value="P:negative regulation of DNA-templated transcription"/>
    <property type="evidence" value="ECO:0007669"/>
    <property type="project" value="TreeGrafter"/>
</dbReference>
<dbReference type="OrthoDB" id="4537656at2"/>
<dbReference type="PANTHER" id="PTHR44846">
    <property type="entry name" value="MANNOSYL-D-GLYCERATE TRANSPORT/METABOLISM SYSTEM REPRESSOR MNGR-RELATED"/>
    <property type="match status" value="1"/>
</dbReference>
<dbReference type="EMBL" id="FNIE01000002">
    <property type="protein sequence ID" value="SDM99895.1"/>
    <property type="molecule type" value="Genomic_DNA"/>
</dbReference>
<evidence type="ECO:0000313" key="5">
    <source>
        <dbReference type="EMBL" id="SDM99895.1"/>
    </source>
</evidence>
<dbReference type="Gene3D" id="3.40.1410.10">
    <property type="entry name" value="Chorismate lyase-like"/>
    <property type="match status" value="1"/>
</dbReference>
<dbReference type="SMART" id="SM00345">
    <property type="entry name" value="HTH_GNTR"/>
    <property type="match status" value="1"/>
</dbReference>
<gene>
    <name evidence="5" type="ORF">SAMN05216259_102266</name>
</gene>
<keyword evidence="2" id="KW-0238">DNA-binding</keyword>
<sequence>MTARHQEVAEALRRRILAGEFTVGERLPPERQLSDHYRVSTPTLRDALELLRSEGLVEKFQGRGNFVSRPRERLRFPYGVMPGDLDVTLSAADIKATAELAAHLGRPPDEPLVEYVCLSVRGEQPQGLARIFVPADVAAGTKPSGCAVPWGDDLLNHLARRPDSAMLSSFDQVTARFPSPTEAQSLRISARVPVLAVHRTVSDEEERVVACVHLVLAGDRAEGAFVTHIFRKGAPR</sequence>
<dbReference type="Gene3D" id="1.10.10.10">
    <property type="entry name" value="Winged helix-like DNA-binding domain superfamily/Winged helix DNA-binding domain"/>
    <property type="match status" value="1"/>
</dbReference>
<dbReference type="InterPro" id="IPR000524">
    <property type="entry name" value="Tscrpt_reg_HTH_GntR"/>
</dbReference>
<dbReference type="STRING" id="310781.SAMN05216259_102266"/>
<dbReference type="CDD" id="cd07377">
    <property type="entry name" value="WHTH_GntR"/>
    <property type="match status" value="1"/>
</dbReference>
<organism evidence="5 6">
    <name type="scientific">Actinacidiphila guanduensis</name>
    <dbReference type="NCBI Taxonomy" id="310781"/>
    <lineage>
        <taxon>Bacteria</taxon>
        <taxon>Bacillati</taxon>
        <taxon>Actinomycetota</taxon>
        <taxon>Actinomycetes</taxon>
        <taxon>Kitasatosporales</taxon>
        <taxon>Streptomycetaceae</taxon>
        <taxon>Actinacidiphila</taxon>
    </lineage>
</organism>
<dbReference type="AlphaFoldDB" id="A0A1G9XUP7"/>
<dbReference type="InterPro" id="IPR011663">
    <property type="entry name" value="UTRA"/>
</dbReference>
<name>A0A1G9XUP7_9ACTN</name>
<dbReference type="SUPFAM" id="SSF46785">
    <property type="entry name" value="Winged helix' DNA-binding domain"/>
    <property type="match status" value="1"/>
</dbReference>
<dbReference type="Proteomes" id="UP000199341">
    <property type="component" value="Unassembled WGS sequence"/>
</dbReference>
<dbReference type="PANTHER" id="PTHR44846:SF17">
    <property type="entry name" value="GNTR-FAMILY TRANSCRIPTIONAL REGULATOR"/>
    <property type="match status" value="1"/>
</dbReference>
<dbReference type="InterPro" id="IPR036390">
    <property type="entry name" value="WH_DNA-bd_sf"/>
</dbReference>
<dbReference type="GO" id="GO:0003700">
    <property type="term" value="F:DNA-binding transcription factor activity"/>
    <property type="evidence" value="ECO:0007669"/>
    <property type="project" value="InterPro"/>
</dbReference>
<dbReference type="PROSITE" id="PS50949">
    <property type="entry name" value="HTH_GNTR"/>
    <property type="match status" value="1"/>
</dbReference>
<dbReference type="Pfam" id="PF00392">
    <property type="entry name" value="GntR"/>
    <property type="match status" value="1"/>
</dbReference>
<keyword evidence="6" id="KW-1185">Reference proteome</keyword>
<evidence type="ECO:0000256" key="1">
    <source>
        <dbReference type="ARBA" id="ARBA00023015"/>
    </source>
</evidence>
<keyword evidence="3" id="KW-0804">Transcription</keyword>
<evidence type="ECO:0000256" key="2">
    <source>
        <dbReference type="ARBA" id="ARBA00023125"/>
    </source>
</evidence>
<dbReference type="InterPro" id="IPR028978">
    <property type="entry name" value="Chorismate_lyase_/UTRA_dom_sf"/>
</dbReference>
<dbReference type="GO" id="GO:0003677">
    <property type="term" value="F:DNA binding"/>
    <property type="evidence" value="ECO:0007669"/>
    <property type="project" value="UniProtKB-KW"/>
</dbReference>
<dbReference type="SMART" id="SM00866">
    <property type="entry name" value="UTRA"/>
    <property type="match status" value="1"/>
</dbReference>
<dbReference type="InterPro" id="IPR036388">
    <property type="entry name" value="WH-like_DNA-bd_sf"/>
</dbReference>
<evidence type="ECO:0000259" key="4">
    <source>
        <dbReference type="PROSITE" id="PS50949"/>
    </source>
</evidence>
<reference evidence="5 6" key="1">
    <citation type="submission" date="2016-10" db="EMBL/GenBank/DDBJ databases">
        <authorList>
            <person name="de Groot N.N."/>
        </authorList>
    </citation>
    <scope>NUCLEOTIDE SEQUENCE [LARGE SCALE GENOMIC DNA]</scope>
    <source>
        <strain evidence="5 6">CGMCC 4.2022</strain>
    </source>
</reference>
<evidence type="ECO:0000256" key="3">
    <source>
        <dbReference type="ARBA" id="ARBA00023163"/>
    </source>
</evidence>
<dbReference type="RefSeq" id="WP_093782970.1">
    <property type="nucleotide sequence ID" value="NZ_FNIE01000002.1"/>
</dbReference>
<dbReference type="InterPro" id="IPR050679">
    <property type="entry name" value="Bact_HTH_transcr_reg"/>
</dbReference>
<dbReference type="Pfam" id="PF07702">
    <property type="entry name" value="UTRA"/>
    <property type="match status" value="1"/>
</dbReference>
<evidence type="ECO:0000313" key="6">
    <source>
        <dbReference type="Proteomes" id="UP000199341"/>
    </source>
</evidence>
<proteinExistence type="predicted"/>